<evidence type="ECO:0000313" key="2">
    <source>
        <dbReference type="Proteomes" id="UP001186974"/>
    </source>
</evidence>
<protein>
    <submittedName>
        <fullName evidence="1">Uncharacterized protein</fullName>
    </submittedName>
</protein>
<reference evidence="1" key="1">
    <citation type="submission" date="2024-09" db="EMBL/GenBank/DDBJ databases">
        <title>Black Yeasts Isolated from many extreme environments.</title>
        <authorList>
            <person name="Coleine C."/>
            <person name="Stajich J.E."/>
            <person name="Selbmann L."/>
        </authorList>
    </citation>
    <scope>NUCLEOTIDE SEQUENCE</scope>
    <source>
        <strain evidence="1">CCFEE 5737</strain>
    </source>
</reference>
<dbReference type="Proteomes" id="UP001186974">
    <property type="component" value="Unassembled WGS sequence"/>
</dbReference>
<dbReference type="EMBL" id="JAWDJW010010583">
    <property type="protein sequence ID" value="KAK3045627.1"/>
    <property type="molecule type" value="Genomic_DNA"/>
</dbReference>
<feature type="non-terminal residue" evidence="1">
    <location>
        <position position="179"/>
    </location>
</feature>
<accession>A0ACC3CVX4</accession>
<evidence type="ECO:0000313" key="1">
    <source>
        <dbReference type="EMBL" id="KAK3045627.1"/>
    </source>
</evidence>
<comment type="caution">
    <text evidence="1">The sequence shown here is derived from an EMBL/GenBank/DDBJ whole genome shotgun (WGS) entry which is preliminary data.</text>
</comment>
<organism evidence="1 2">
    <name type="scientific">Coniosporium uncinatum</name>
    <dbReference type="NCBI Taxonomy" id="93489"/>
    <lineage>
        <taxon>Eukaryota</taxon>
        <taxon>Fungi</taxon>
        <taxon>Dikarya</taxon>
        <taxon>Ascomycota</taxon>
        <taxon>Pezizomycotina</taxon>
        <taxon>Dothideomycetes</taxon>
        <taxon>Dothideomycetes incertae sedis</taxon>
        <taxon>Coniosporium</taxon>
    </lineage>
</organism>
<proteinExistence type="predicted"/>
<keyword evidence="2" id="KW-1185">Reference proteome</keyword>
<gene>
    <name evidence="1" type="ORF">LTS18_013660</name>
</gene>
<sequence>MQTRYSTHRTTRNSQKRAEILDPSFKGVVVDDVLLRLHDPSIEPGYVDPRYCLVFWARPPQKIKQLIAEVQGILRAVAPNLWLMPLEHLHMTALEITHSRTKAEIQTLVEQLKPAVSKIVNYTLDHRARLIKPMIGYDASAIALSFVPAAGEALPEARAVTDDAYTYHHLRRDLFALST</sequence>
<name>A0ACC3CVX4_9PEZI</name>